<keyword evidence="6 11" id="KW-0732">Signal</keyword>
<evidence type="ECO:0000313" key="14">
    <source>
        <dbReference type="Proteomes" id="UP001108027"/>
    </source>
</evidence>
<dbReference type="AlphaFoldDB" id="A0A9Q3UK84"/>
<dbReference type="GO" id="GO:0015288">
    <property type="term" value="F:porin activity"/>
    <property type="evidence" value="ECO:0007669"/>
    <property type="project" value="UniProtKB-KW"/>
</dbReference>
<evidence type="ECO:0000256" key="7">
    <source>
        <dbReference type="ARBA" id="ARBA00023065"/>
    </source>
</evidence>
<dbReference type="CDD" id="cd00342">
    <property type="entry name" value="gram_neg_porins"/>
    <property type="match status" value="1"/>
</dbReference>
<dbReference type="GO" id="GO:0009279">
    <property type="term" value="C:cell outer membrane"/>
    <property type="evidence" value="ECO:0007669"/>
    <property type="project" value="UniProtKB-SubCell"/>
</dbReference>
<dbReference type="Proteomes" id="UP001108027">
    <property type="component" value="Unassembled WGS sequence"/>
</dbReference>
<dbReference type="InterPro" id="IPR033900">
    <property type="entry name" value="Gram_neg_porin_domain"/>
</dbReference>
<dbReference type="InterPro" id="IPR023614">
    <property type="entry name" value="Porin_dom_sf"/>
</dbReference>
<keyword evidence="4" id="KW-1134">Transmembrane beta strand</keyword>
<evidence type="ECO:0000256" key="2">
    <source>
        <dbReference type="ARBA" id="ARBA00011233"/>
    </source>
</evidence>
<name>A0A9Q3UK84_9GAMM</name>
<feature type="domain" description="Porin" evidence="12">
    <location>
        <begin position="10"/>
        <end position="330"/>
    </location>
</feature>
<dbReference type="SUPFAM" id="SSF56935">
    <property type="entry name" value="Porins"/>
    <property type="match status" value="1"/>
</dbReference>
<accession>A0A9Q3UK84</accession>
<dbReference type="GO" id="GO:0006811">
    <property type="term" value="P:monoatomic ion transport"/>
    <property type="evidence" value="ECO:0007669"/>
    <property type="project" value="UniProtKB-KW"/>
</dbReference>
<evidence type="ECO:0000256" key="6">
    <source>
        <dbReference type="ARBA" id="ARBA00022729"/>
    </source>
</evidence>
<dbReference type="RefSeq" id="WP_228233287.1">
    <property type="nucleotide sequence ID" value="NZ_ARXL01000005.1"/>
</dbReference>
<evidence type="ECO:0000256" key="10">
    <source>
        <dbReference type="ARBA" id="ARBA00023237"/>
    </source>
</evidence>
<sequence>MRSMIWLGASTLALSLPLSAVAAAPEFYGRINISLDRLSDYQDGGLPGALNGVGAGNSPLEDGWFVESNASRLGVRGRAPLDVTPLSVIYQLEVGYDVDGDSDTFSTRNSFLGLGTPFGDVFAGRYDSPVKLAEGRVDQFNNTAADIGHYFYGQRRNDDTLNWESPQWGDLVLRAQIGPGEAEDVAGEEKDGLADTWGLSATWNPDKLYAAVAYESSYLELDNPALTPVAVAADLELLRGVLGITVGPLDLGALVERTRIDPDQPGQDRADSTSYLLSAGWRLPPRLTLKAQAGRVDGDDFGYENDILVAGADYQLAKGTKVYGLVAASDATLDYPGGLRQDDSGNLFSVGMEHKF</sequence>
<evidence type="ECO:0000256" key="9">
    <source>
        <dbReference type="ARBA" id="ARBA00023136"/>
    </source>
</evidence>
<evidence type="ECO:0000256" key="11">
    <source>
        <dbReference type="SAM" id="SignalP"/>
    </source>
</evidence>
<keyword evidence="9" id="KW-0472">Membrane</keyword>
<protein>
    <submittedName>
        <fullName evidence="13">Porin</fullName>
    </submittedName>
</protein>
<evidence type="ECO:0000256" key="3">
    <source>
        <dbReference type="ARBA" id="ARBA00022448"/>
    </source>
</evidence>
<dbReference type="PANTHER" id="PTHR34501">
    <property type="entry name" value="PROTEIN YDDL-RELATED"/>
    <property type="match status" value="1"/>
</dbReference>
<keyword evidence="5" id="KW-0812">Transmembrane</keyword>
<evidence type="ECO:0000256" key="1">
    <source>
        <dbReference type="ARBA" id="ARBA00004571"/>
    </source>
</evidence>
<evidence type="ECO:0000256" key="4">
    <source>
        <dbReference type="ARBA" id="ARBA00022452"/>
    </source>
</evidence>
<evidence type="ECO:0000313" key="13">
    <source>
        <dbReference type="EMBL" id="MCC4307930.1"/>
    </source>
</evidence>
<reference evidence="13" key="1">
    <citation type="submission" date="2021-10" db="EMBL/GenBank/DDBJ databases">
        <title>The diversity and Nitrogen Metabolism of Culturable Nitrate-Utilizing Bacteria Within the Oxygen Minimum Zone of the Changjiang (Yangtze River)Estuary.</title>
        <authorList>
            <person name="Zhang D."/>
            <person name="Zheng J."/>
            <person name="Liu S."/>
            <person name="He W."/>
        </authorList>
    </citation>
    <scope>NUCLEOTIDE SEQUENCE</scope>
    <source>
        <strain evidence="13">FXH-223</strain>
    </source>
</reference>
<evidence type="ECO:0000259" key="12">
    <source>
        <dbReference type="Pfam" id="PF13609"/>
    </source>
</evidence>
<keyword evidence="7" id="KW-0406">Ion transport</keyword>
<keyword evidence="10" id="KW-0998">Cell outer membrane</keyword>
<dbReference type="Pfam" id="PF13609">
    <property type="entry name" value="Porin_4"/>
    <property type="match status" value="1"/>
</dbReference>
<dbReference type="PANTHER" id="PTHR34501:SF9">
    <property type="entry name" value="MAJOR OUTER MEMBRANE PROTEIN P.IA"/>
    <property type="match status" value="1"/>
</dbReference>
<comment type="subunit">
    <text evidence="2">Homotrimer.</text>
</comment>
<evidence type="ECO:0000256" key="5">
    <source>
        <dbReference type="ARBA" id="ARBA00022692"/>
    </source>
</evidence>
<feature type="chain" id="PRO_5040470019" evidence="11">
    <location>
        <begin position="23"/>
        <end position="356"/>
    </location>
</feature>
<comment type="subcellular location">
    <subcellularLocation>
        <location evidence="1">Cell outer membrane</location>
        <topology evidence="1">Multi-pass membrane protein</topology>
    </subcellularLocation>
</comment>
<dbReference type="EMBL" id="JAJGNA010000004">
    <property type="protein sequence ID" value="MCC4307930.1"/>
    <property type="molecule type" value="Genomic_DNA"/>
</dbReference>
<proteinExistence type="predicted"/>
<dbReference type="Gene3D" id="2.40.160.10">
    <property type="entry name" value="Porin"/>
    <property type="match status" value="1"/>
</dbReference>
<gene>
    <name evidence="13" type="ORF">LL252_05045</name>
</gene>
<keyword evidence="14" id="KW-1185">Reference proteome</keyword>
<feature type="signal peptide" evidence="11">
    <location>
        <begin position="1"/>
        <end position="22"/>
    </location>
</feature>
<comment type="caution">
    <text evidence="13">The sequence shown here is derived from an EMBL/GenBank/DDBJ whole genome shotgun (WGS) entry which is preliminary data.</text>
</comment>
<organism evidence="13 14">
    <name type="scientific">Alloalcanivorax marinus</name>
    <dbReference type="NCBI Taxonomy" id="1177169"/>
    <lineage>
        <taxon>Bacteria</taxon>
        <taxon>Pseudomonadati</taxon>
        <taxon>Pseudomonadota</taxon>
        <taxon>Gammaproteobacteria</taxon>
        <taxon>Oceanospirillales</taxon>
        <taxon>Alcanivoracaceae</taxon>
        <taxon>Alloalcanivorax</taxon>
    </lineage>
</organism>
<dbReference type="InterPro" id="IPR050298">
    <property type="entry name" value="Gram-neg_bact_OMP"/>
</dbReference>
<keyword evidence="8" id="KW-0626">Porin</keyword>
<dbReference type="GO" id="GO:0046930">
    <property type="term" value="C:pore complex"/>
    <property type="evidence" value="ECO:0007669"/>
    <property type="project" value="UniProtKB-KW"/>
</dbReference>
<keyword evidence="3" id="KW-0813">Transport</keyword>
<evidence type="ECO:0000256" key="8">
    <source>
        <dbReference type="ARBA" id="ARBA00023114"/>
    </source>
</evidence>